<protein>
    <recommendedName>
        <fullName evidence="2">Meiosis regulator and mRNA stability factor 1</fullName>
    </recommendedName>
    <alternativeName>
        <fullName evidence="8">Limkain-b1</fullName>
    </alternativeName>
</protein>
<feature type="compositionally biased region" description="Polar residues" evidence="10">
    <location>
        <begin position="692"/>
        <end position="701"/>
    </location>
</feature>
<dbReference type="CDD" id="cd00590">
    <property type="entry name" value="RRM_SF"/>
    <property type="match status" value="1"/>
</dbReference>
<dbReference type="InterPro" id="IPR012677">
    <property type="entry name" value="Nucleotide-bd_a/b_plait_sf"/>
</dbReference>
<dbReference type="Pfam" id="PF00076">
    <property type="entry name" value="RRM_1"/>
    <property type="match status" value="1"/>
</dbReference>
<dbReference type="InterPro" id="IPR035979">
    <property type="entry name" value="RBD_domain_sf"/>
</dbReference>
<comment type="subcellular location">
    <subcellularLocation>
        <location evidence="1">Peroxisome</location>
    </subcellularLocation>
</comment>
<feature type="region of interest" description="Disordered" evidence="10">
    <location>
        <begin position="1752"/>
        <end position="1779"/>
    </location>
</feature>
<dbReference type="GO" id="GO:0005777">
    <property type="term" value="C:peroxisome"/>
    <property type="evidence" value="ECO:0007669"/>
    <property type="project" value="UniProtKB-SubCell"/>
</dbReference>
<dbReference type="Gene3D" id="3.30.420.610">
    <property type="entry name" value="LOTUS domain-like"/>
    <property type="match status" value="7"/>
</dbReference>
<sequence length="1882" mass="207643">SGIVCQGYFPDSLEVGWEDGVNMADCSVWVGGFPVNVNENVLYDLFQKFGPLKNTVILRDVSGRSKQCGFVNFLSQEVAELAARKMNGFEILGETVKTKGPRELLATRRCTDTVSEEALNLDKKDFRGLTDCVFFMEGRRCSPKSGECPFRHCTAARKTDVLCDKWTQKQCTEVFCSKRHPKLIKKQSDHLFKVVPARCPSHNAFKCTGECGFDECNTHFMEQEALQEHINRGREKKFSLMSSCSQCKAIFFSEQERQQHSCLNATTEPLSGHHVHRYPSSNLNFHQSSSFQFKRNSPVMFTNASPQNLIKPEHLCKNPSTSIPSGHAACAKKICNCSRSHATVGLTYQVKGPFCVCSSCGISYENSGDSLSDFDLSVDSAGIGGHKCPNSPSVRGLLNDADSLAFKNSVTGSPSQAPTVPEAEPIGVFWDIENCPVPRGKSASAVVQKIRKEFFTGKREVEFMCVCDISKEKKEIIEELNKAQVTVVHINATSKNAADDKLRQSLRRFPQSYPPPATVILVSGDINFAAELSDLRHRHNLHVICLHNAQAQGALLECAHEARRFDHFTADLPVVFPPKAPEENGLSSELLVLNLPMGKDVAQVKNRLKKLSDNCGGKVVSISGRTSVLRFPNPASAARARRRMDKEDVFGSKIQVVYSTSSHHSYSPQKNKKTQPMEATGDSVKGRDTCMSPKSISSTLQKGREDSSCALLDTFGTEDTIPSRNTTKKESNPSRTPTDASLDSGDSTEENDAKPGPTLSSSTAPQFISHQAMFSNGSYTGIWPHSIYPNFMNIPTQGTSFPGITPLAPSMMGAPQLAASWLASLHNFTVLDQQRGGIDLLVTNLDENVSKKELKKKLASVFREHCKVLSVILHSGEGIPLRAFVKVPKLSDAHLAICKVHQKKIFNTCVAVNIATDKEKELCFLRCEVTSILKEAPLHFLPLNKFLSDYYEKCSRAFDMTSIGVIHDLVVLTGKPGNQAISLVTRAIGGVKVSVEPDQFANDVHTLLKSSEGSLPLVSFAASYWLNFDRKIESNDEGSALMEVLNCVPNVKVTESLMVSWAKQALKHGGNVSKLLEFSKDLQELLQMQVEFKLPLSSLISEYQSWFDKKTPFDPAVYGFTSVVTLLEALPAVAEITQQGKERWLVLSQRLKIKAFAKNVKMLLESQPDGVIALGNFVSTYMKFFGQKCKIATFGFSKLTDLIEVVPNVAKIQGTGDQRLICLVEKDKSLKPEKRSDKQTLVKELKELLSSCENQRLPVATVLARYYQHFGRLLKIGDYGALRLEDFVESSPSLQIIEISGEKYLTLPPKVTVQSLRRDLVELLGQQDGKFLPISRLASTFRKHYSRKFPLGQAKLEEFLRSLEGVVKVKGSGNDRILLLPLLPAKDKTSPKLQPLADKITNLLLKYPGCRVAEFAFADIFLREYGQMLKPKDWGFTTMASLLQALGDVLEIQGSGNMAAVCLKHEHLLEVFSRRVIHVLTEQSDKSIPLSKFVTAYEKLCKHKLRVQNFGFASLEDMLLAVSPVVKVDTKGDKLSLTLLQTFAIETRDLLKHLNGCVSLNRFAPNFQQLYGQPCKASDYGFSRISEVIDAVSNVAEIRGKGAEKMVVLVDGDNVSLLGPGNTGQTKAGTKDCRLSDSPSAAVEEEDEVVVIIDDKEEEDLIILDGEASGTFPDQTVTDDWLMAPVPETLPEPELQPAIPEPPPVGDLISFTEFDMEVLLEAMDDAGISDTLGNVAGGDLTELLAESNELSGEYNGARSPQPNFSDRLSPNGKSSSSRTDLKDLEFAFVSPARIRNATQMQASPSPRKAGVLFLSEVEADILSDCQPESEFSRNLAASFGEEEVEKPAVQRKISDENRRAEPRKFSAPKVKLAVNFSKTPNK</sequence>
<dbReference type="InterPro" id="IPR024768">
    <property type="entry name" value="Marf1"/>
</dbReference>
<dbReference type="Pfam" id="PF11608">
    <property type="entry name" value="RRM_MARF1"/>
    <property type="match status" value="1"/>
</dbReference>
<dbReference type="InterPro" id="IPR021139">
    <property type="entry name" value="NYN"/>
</dbReference>
<feature type="compositionally biased region" description="Basic and acidic residues" evidence="10">
    <location>
        <begin position="1847"/>
        <end position="1864"/>
    </location>
</feature>
<dbReference type="PANTHER" id="PTHR14379">
    <property type="entry name" value="LIMKAIN B LKAP"/>
    <property type="match status" value="1"/>
</dbReference>
<dbReference type="PANTHER" id="PTHR14379:SF3">
    <property type="entry name" value="MEIOSIS REGULATOR AND MRNA STABILITY FACTOR 1"/>
    <property type="match status" value="1"/>
</dbReference>
<evidence type="ECO:0000256" key="4">
    <source>
        <dbReference type="ARBA" id="ARBA00022884"/>
    </source>
</evidence>
<dbReference type="GO" id="GO:0004540">
    <property type="term" value="F:RNA nuclease activity"/>
    <property type="evidence" value="ECO:0007669"/>
    <property type="project" value="InterPro"/>
</dbReference>
<dbReference type="InterPro" id="IPR000504">
    <property type="entry name" value="RRM_dom"/>
</dbReference>
<feature type="compositionally biased region" description="Polar residues" evidence="10">
    <location>
        <begin position="1758"/>
        <end position="1778"/>
    </location>
</feature>
<evidence type="ECO:0000256" key="10">
    <source>
        <dbReference type="SAM" id="MobiDB-lite"/>
    </source>
</evidence>
<dbReference type="InterPro" id="IPR025605">
    <property type="entry name" value="OST-HTH/LOTUS_dom"/>
</dbReference>
<accession>A0AAU9X5Z2</accession>
<dbReference type="CDD" id="cd08824">
    <property type="entry name" value="LOTUS"/>
    <property type="match status" value="3"/>
</dbReference>
<feature type="domain" description="HTH OST-type" evidence="12">
    <location>
        <begin position="1152"/>
        <end position="1226"/>
    </location>
</feature>
<dbReference type="GO" id="GO:0003723">
    <property type="term" value="F:RNA binding"/>
    <property type="evidence" value="ECO:0007669"/>
    <property type="project" value="UniProtKB-UniRule"/>
</dbReference>
<dbReference type="Pfam" id="PF01936">
    <property type="entry name" value="NYN"/>
    <property type="match status" value="1"/>
</dbReference>
<gene>
    <name evidence="13" type="ORF">PMEA_00018228</name>
</gene>
<dbReference type="GO" id="GO:0051321">
    <property type="term" value="P:meiotic cell cycle"/>
    <property type="evidence" value="ECO:0007669"/>
    <property type="project" value="UniProtKB-KW"/>
</dbReference>
<keyword evidence="14" id="KW-1185">Reference proteome</keyword>
<dbReference type="SUPFAM" id="SSF54928">
    <property type="entry name" value="RNA-binding domain, RBD"/>
    <property type="match status" value="3"/>
</dbReference>
<evidence type="ECO:0000256" key="3">
    <source>
        <dbReference type="ARBA" id="ARBA00022737"/>
    </source>
</evidence>
<comment type="caution">
    <text evidence="13">The sequence shown here is derived from an EMBL/GenBank/DDBJ whole genome shotgun (WGS) entry which is preliminary data.</text>
</comment>
<evidence type="ECO:0000256" key="1">
    <source>
        <dbReference type="ARBA" id="ARBA00004275"/>
    </source>
</evidence>
<feature type="region of interest" description="Disordered" evidence="10">
    <location>
        <begin position="660"/>
        <end position="763"/>
    </location>
</feature>
<dbReference type="InterPro" id="IPR041966">
    <property type="entry name" value="LOTUS-like"/>
</dbReference>
<keyword evidence="4 9" id="KW-0694">RNA-binding</keyword>
<dbReference type="Pfam" id="PF12872">
    <property type="entry name" value="OST-HTH"/>
    <property type="match status" value="7"/>
</dbReference>
<dbReference type="InterPro" id="IPR034189">
    <property type="entry name" value="MARF1_RRM1"/>
</dbReference>
<proteinExistence type="predicted"/>
<keyword evidence="7" id="KW-0469">Meiosis</keyword>
<evidence type="ECO:0000313" key="14">
    <source>
        <dbReference type="Proteomes" id="UP001159428"/>
    </source>
</evidence>
<evidence type="ECO:0000256" key="6">
    <source>
        <dbReference type="ARBA" id="ARBA00023140"/>
    </source>
</evidence>
<feature type="domain" description="HTH OST-type" evidence="12">
    <location>
        <begin position="1392"/>
        <end position="1466"/>
    </location>
</feature>
<feature type="domain" description="HTH OST-type" evidence="12">
    <location>
        <begin position="1468"/>
        <end position="1542"/>
    </location>
</feature>
<keyword evidence="6" id="KW-0576">Peroxisome</keyword>
<feature type="region of interest" description="Disordered" evidence="10">
    <location>
        <begin position="1847"/>
        <end position="1866"/>
    </location>
</feature>
<evidence type="ECO:0000259" key="12">
    <source>
        <dbReference type="PROSITE" id="PS51644"/>
    </source>
</evidence>
<feature type="domain" description="HTH OST-type" evidence="12">
    <location>
        <begin position="1312"/>
        <end position="1383"/>
    </location>
</feature>
<evidence type="ECO:0000256" key="8">
    <source>
        <dbReference type="ARBA" id="ARBA00030116"/>
    </source>
</evidence>
<dbReference type="Gene3D" id="3.30.70.330">
    <property type="match status" value="3"/>
</dbReference>
<dbReference type="PROSITE" id="PS51644">
    <property type="entry name" value="HTH_OST"/>
    <property type="match status" value="6"/>
</dbReference>
<dbReference type="GO" id="GO:0010468">
    <property type="term" value="P:regulation of gene expression"/>
    <property type="evidence" value="ECO:0007669"/>
    <property type="project" value="InterPro"/>
</dbReference>
<keyword evidence="3" id="KW-0677">Repeat</keyword>
<name>A0AAU9X5Z2_9CNID</name>
<evidence type="ECO:0000313" key="13">
    <source>
        <dbReference type="EMBL" id="CAH3137686.1"/>
    </source>
</evidence>
<dbReference type="CDD" id="cd10910">
    <property type="entry name" value="PIN_limkain_b1_N_like"/>
    <property type="match status" value="1"/>
</dbReference>
<organism evidence="13 14">
    <name type="scientific">Pocillopora meandrina</name>
    <dbReference type="NCBI Taxonomy" id="46732"/>
    <lineage>
        <taxon>Eukaryota</taxon>
        <taxon>Metazoa</taxon>
        <taxon>Cnidaria</taxon>
        <taxon>Anthozoa</taxon>
        <taxon>Hexacorallia</taxon>
        <taxon>Scleractinia</taxon>
        <taxon>Astrocoeniina</taxon>
        <taxon>Pocilloporidae</taxon>
        <taxon>Pocillopora</taxon>
    </lineage>
</organism>
<dbReference type="Proteomes" id="UP001159428">
    <property type="component" value="Unassembled WGS sequence"/>
</dbReference>
<dbReference type="PROSITE" id="PS50102">
    <property type="entry name" value="RRM"/>
    <property type="match status" value="1"/>
</dbReference>
<evidence type="ECO:0000256" key="9">
    <source>
        <dbReference type="PROSITE-ProRule" id="PRU00176"/>
    </source>
</evidence>
<dbReference type="GO" id="GO:0048477">
    <property type="term" value="P:oogenesis"/>
    <property type="evidence" value="ECO:0007669"/>
    <property type="project" value="UniProtKB-KW"/>
</dbReference>
<keyword evidence="5" id="KW-0896">Oogenesis</keyword>
<feature type="non-terminal residue" evidence="13">
    <location>
        <position position="1"/>
    </location>
</feature>
<reference evidence="13 14" key="1">
    <citation type="submission" date="2022-05" db="EMBL/GenBank/DDBJ databases">
        <authorList>
            <consortium name="Genoscope - CEA"/>
            <person name="William W."/>
        </authorList>
    </citation>
    <scope>NUCLEOTIDE SEQUENCE [LARGE SCALE GENOMIC DNA]</scope>
</reference>
<keyword evidence="5" id="KW-0221">Differentiation</keyword>
<dbReference type="EMBL" id="CALNXJ010000031">
    <property type="protein sequence ID" value="CAH3137686.1"/>
    <property type="molecule type" value="Genomic_DNA"/>
</dbReference>
<dbReference type="GO" id="GO:1905762">
    <property type="term" value="F:CCR4-NOT complex binding"/>
    <property type="evidence" value="ECO:0007669"/>
    <property type="project" value="TreeGrafter"/>
</dbReference>
<feature type="domain" description="RRM" evidence="11">
    <location>
        <begin position="26"/>
        <end position="103"/>
    </location>
</feature>
<evidence type="ECO:0000259" key="11">
    <source>
        <dbReference type="PROSITE" id="PS50102"/>
    </source>
</evidence>
<evidence type="ECO:0000256" key="7">
    <source>
        <dbReference type="ARBA" id="ARBA00023254"/>
    </source>
</evidence>
<feature type="domain" description="HTH OST-type" evidence="12">
    <location>
        <begin position="1074"/>
        <end position="1150"/>
    </location>
</feature>
<dbReference type="SMART" id="SM00360">
    <property type="entry name" value="RRM"/>
    <property type="match status" value="2"/>
</dbReference>
<evidence type="ECO:0000256" key="5">
    <source>
        <dbReference type="ARBA" id="ARBA00022943"/>
    </source>
</evidence>
<feature type="compositionally biased region" description="Polar residues" evidence="10">
    <location>
        <begin position="733"/>
        <end position="745"/>
    </location>
</feature>
<evidence type="ECO:0000256" key="2">
    <source>
        <dbReference type="ARBA" id="ARBA00022152"/>
    </source>
</evidence>
<feature type="domain" description="HTH OST-type" evidence="12">
    <location>
        <begin position="1237"/>
        <end position="1310"/>
    </location>
</feature>